<reference evidence="1 2" key="1">
    <citation type="journal article" date="2009" name="Nat. Genet.">
        <title>The genome of the cucumber, Cucumis sativus L.</title>
        <authorList>
            <person name="Huang S."/>
            <person name="Li R."/>
            <person name="Zhang Z."/>
            <person name="Li L."/>
            <person name="Gu X."/>
            <person name="Fan W."/>
            <person name="Lucas W.J."/>
            <person name="Wang X."/>
            <person name="Xie B."/>
            <person name="Ni P."/>
            <person name="Ren Y."/>
            <person name="Zhu H."/>
            <person name="Li J."/>
            <person name="Lin K."/>
            <person name="Jin W."/>
            <person name="Fei Z."/>
            <person name="Li G."/>
            <person name="Staub J."/>
            <person name="Kilian A."/>
            <person name="van der Vossen E.A."/>
            <person name="Wu Y."/>
            <person name="Guo J."/>
            <person name="He J."/>
            <person name="Jia Z."/>
            <person name="Ren Y."/>
            <person name="Tian G."/>
            <person name="Lu Y."/>
            <person name="Ruan J."/>
            <person name="Qian W."/>
            <person name="Wang M."/>
            <person name="Huang Q."/>
            <person name="Li B."/>
            <person name="Xuan Z."/>
            <person name="Cao J."/>
            <person name="Asan"/>
            <person name="Wu Z."/>
            <person name="Zhang J."/>
            <person name="Cai Q."/>
            <person name="Bai Y."/>
            <person name="Zhao B."/>
            <person name="Han Y."/>
            <person name="Li Y."/>
            <person name="Li X."/>
            <person name="Wang S."/>
            <person name="Shi Q."/>
            <person name="Liu S."/>
            <person name="Cho W.K."/>
            <person name="Kim J.Y."/>
            <person name="Xu Y."/>
            <person name="Heller-Uszynska K."/>
            <person name="Miao H."/>
            <person name="Cheng Z."/>
            <person name="Zhang S."/>
            <person name="Wu J."/>
            <person name="Yang Y."/>
            <person name="Kang H."/>
            <person name="Li M."/>
            <person name="Liang H."/>
            <person name="Ren X."/>
            <person name="Shi Z."/>
            <person name="Wen M."/>
            <person name="Jian M."/>
            <person name="Yang H."/>
            <person name="Zhang G."/>
            <person name="Yang Z."/>
            <person name="Chen R."/>
            <person name="Liu S."/>
            <person name="Li J."/>
            <person name="Ma L."/>
            <person name="Liu H."/>
            <person name="Zhou Y."/>
            <person name="Zhao J."/>
            <person name="Fang X."/>
            <person name="Li G."/>
            <person name="Fang L."/>
            <person name="Li Y."/>
            <person name="Liu D."/>
            <person name="Zheng H."/>
            <person name="Zhang Y."/>
            <person name="Qin N."/>
            <person name="Li Z."/>
            <person name="Yang G."/>
            <person name="Yang S."/>
            <person name="Bolund L."/>
            <person name="Kristiansen K."/>
            <person name="Zheng H."/>
            <person name="Li S."/>
            <person name="Zhang X."/>
            <person name="Yang H."/>
            <person name="Wang J."/>
            <person name="Sun R."/>
            <person name="Zhang B."/>
            <person name="Jiang S."/>
            <person name="Wang J."/>
            <person name="Du Y."/>
            <person name="Li S."/>
        </authorList>
    </citation>
    <scope>NUCLEOTIDE SEQUENCE [LARGE SCALE GENOMIC DNA]</scope>
    <source>
        <strain evidence="2">cv. 9930</strain>
    </source>
</reference>
<keyword evidence="2" id="KW-1185">Reference proteome</keyword>
<dbReference type="AlphaFoldDB" id="A0A0A0L992"/>
<reference evidence="1 2" key="4">
    <citation type="journal article" date="2011" name="BMC Genomics">
        <title>RNA-Seq improves annotation of protein-coding genes in the cucumber genome.</title>
        <authorList>
            <person name="Li Z."/>
            <person name="Zhang Z."/>
            <person name="Yan P."/>
            <person name="Huang S."/>
            <person name="Fei Z."/>
            <person name="Lin K."/>
        </authorList>
    </citation>
    <scope>NUCLEOTIDE SEQUENCE [LARGE SCALE GENOMIC DNA]</scope>
    <source>
        <strain evidence="2">cv. 9930</strain>
    </source>
</reference>
<protein>
    <submittedName>
        <fullName evidence="1">Uncharacterized protein</fullName>
    </submittedName>
</protein>
<accession>A0A0A0L992</accession>
<dbReference type="Gramene" id="KGN58413">
    <property type="protein sequence ID" value="KGN58413"/>
    <property type="gene ID" value="Csa_3G640550"/>
</dbReference>
<evidence type="ECO:0000313" key="2">
    <source>
        <dbReference type="Proteomes" id="UP000029981"/>
    </source>
</evidence>
<proteinExistence type="predicted"/>
<organism evidence="1 2">
    <name type="scientific">Cucumis sativus</name>
    <name type="common">Cucumber</name>
    <dbReference type="NCBI Taxonomy" id="3659"/>
    <lineage>
        <taxon>Eukaryota</taxon>
        <taxon>Viridiplantae</taxon>
        <taxon>Streptophyta</taxon>
        <taxon>Embryophyta</taxon>
        <taxon>Tracheophyta</taxon>
        <taxon>Spermatophyta</taxon>
        <taxon>Magnoliopsida</taxon>
        <taxon>eudicotyledons</taxon>
        <taxon>Gunneridae</taxon>
        <taxon>Pentapetalae</taxon>
        <taxon>rosids</taxon>
        <taxon>fabids</taxon>
        <taxon>Cucurbitales</taxon>
        <taxon>Cucurbitaceae</taxon>
        <taxon>Benincaseae</taxon>
        <taxon>Cucumis</taxon>
    </lineage>
</organism>
<name>A0A0A0L992_CUCSA</name>
<reference evidence="1 2" key="2">
    <citation type="journal article" date="2009" name="PLoS ONE">
        <title>An integrated genetic and cytogenetic map of the cucumber genome.</title>
        <authorList>
            <person name="Ren Y."/>
            <person name="Zhang Z."/>
            <person name="Liu J."/>
            <person name="Staub J.E."/>
            <person name="Han Y."/>
            <person name="Cheng Z."/>
            <person name="Li X."/>
            <person name="Lu J."/>
            <person name="Miao H."/>
            <person name="Kang H."/>
            <person name="Xie B."/>
            <person name="Gu X."/>
            <person name="Wang X."/>
            <person name="Du Y."/>
            <person name="Jin W."/>
            <person name="Huang S."/>
        </authorList>
    </citation>
    <scope>NUCLEOTIDE SEQUENCE [LARGE SCALE GENOMIC DNA]</scope>
    <source>
        <strain evidence="2">cv. 9930</strain>
    </source>
</reference>
<reference evidence="1 2" key="3">
    <citation type="journal article" date="2010" name="BMC Genomics">
        <title>Transcriptome sequencing and comparative analysis of cucumber flowers with different sex types.</title>
        <authorList>
            <person name="Guo S."/>
            <person name="Zheng Y."/>
            <person name="Joung J.G."/>
            <person name="Liu S."/>
            <person name="Zhang Z."/>
            <person name="Crasta O.R."/>
            <person name="Sobral B.W."/>
            <person name="Xu Y."/>
            <person name="Huang S."/>
            <person name="Fei Z."/>
        </authorList>
    </citation>
    <scope>NUCLEOTIDE SEQUENCE [LARGE SCALE GENOMIC DNA]</scope>
    <source>
        <strain evidence="2">cv. 9930</strain>
    </source>
</reference>
<dbReference type="Proteomes" id="UP000029981">
    <property type="component" value="Chromosome 3"/>
</dbReference>
<evidence type="ECO:0000313" key="1">
    <source>
        <dbReference type="EMBL" id="KGN58413.1"/>
    </source>
</evidence>
<dbReference type="EMBL" id="CM002924">
    <property type="protein sequence ID" value="KGN58413.1"/>
    <property type="molecule type" value="Genomic_DNA"/>
</dbReference>
<sequence>MLMGFGSKHYINFVFEKTPKIHPSPSSLSPNLFILCLSPASPLNNFSSSWLRTLKFLLLLLLLLLLDGN</sequence>
<gene>
    <name evidence="1" type="ORF">Csa_3G640550</name>
</gene>